<evidence type="ECO:0000313" key="12">
    <source>
        <dbReference type="EMBL" id="OTF75962.1"/>
    </source>
</evidence>
<keyword evidence="9 11" id="KW-0472">Membrane</keyword>
<dbReference type="EMBL" id="MUJZ01039575">
    <property type="protein sequence ID" value="OTF75962.1"/>
    <property type="molecule type" value="Genomic_DNA"/>
</dbReference>
<keyword evidence="6" id="KW-0375">Hydrogen ion transport</keyword>
<dbReference type="OrthoDB" id="6429739at2759"/>
<comment type="caution">
    <text evidence="12">The sequence shown here is derived from an EMBL/GenBank/DDBJ whole genome shotgun (WGS) entry which is preliminary data.</text>
</comment>
<gene>
    <name evidence="12" type="ORF">BLA29_005099</name>
</gene>
<name>A0A1Y3B548_EURMA</name>
<comment type="similarity">
    <text evidence="2">Belongs to the otopetrin family.</text>
</comment>
<dbReference type="AlphaFoldDB" id="A0A1Y3B548"/>
<dbReference type="PANTHER" id="PTHR21522">
    <property type="entry name" value="PROTON CHANNEL OTOP"/>
    <property type="match status" value="1"/>
</dbReference>
<feature type="transmembrane region" description="Helical" evidence="11">
    <location>
        <begin position="307"/>
        <end position="325"/>
    </location>
</feature>
<reference evidence="12 13" key="1">
    <citation type="submission" date="2017-03" db="EMBL/GenBank/DDBJ databases">
        <title>Genome Survey of Euroglyphus maynei.</title>
        <authorList>
            <person name="Arlian L.G."/>
            <person name="Morgan M.S."/>
            <person name="Rider S.D."/>
        </authorList>
    </citation>
    <scope>NUCLEOTIDE SEQUENCE [LARGE SCALE GENOMIC DNA]</scope>
    <source>
        <strain evidence="12">Arlian Lab</strain>
        <tissue evidence="12">Whole body</tissue>
    </source>
</reference>
<evidence type="ECO:0000256" key="8">
    <source>
        <dbReference type="ARBA" id="ARBA00023065"/>
    </source>
</evidence>
<evidence type="ECO:0000256" key="5">
    <source>
        <dbReference type="ARBA" id="ARBA00022692"/>
    </source>
</evidence>
<feature type="transmembrane region" description="Helical" evidence="11">
    <location>
        <begin position="193"/>
        <end position="213"/>
    </location>
</feature>
<sequence length="417" mass="48891">MESIRLIFSFYQLYFIFKYSNIIINRYKNLARFTLMHLIGTSISFWLDTIIDDAIDDYVDRKLNDKNLSTFIINDTIINDDEFHGLKNHIIFEEICSSKAIISNESLRALPYLYPFTIQYNIILASIWYMIWSNIGKVKDRSLFTESYEKDLLHKFRIFNDNDDDDNETEQDNDDGGRSSLLLTVDCHASNKGLFLGLAILLIILITVIIFFSTIHKDVSTHFGVVIYTLQILLLTLSCFVIIPIAYYQMRNQLDVVNYKHRNNSFMMMDDILILIPIPFYFIHYTCSAIASLMINNSMECNNLTLIGIDILTIIQVMIQSPFIVDNLRRCSNNPSVRFRKPGRELVTLILILNVTLWILNTLELKTVEEYHATHEYFGEFFTMILSHTTLPMMLFYRFHSSVCLSHIWKYAYEKDE</sequence>
<evidence type="ECO:0000256" key="10">
    <source>
        <dbReference type="ARBA" id="ARBA00023303"/>
    </source>
</evidence>
<keyword evidence="3" id="KW-0813">Transport</keyword>
<evidence type="ECO:0000256" key="2">
    <source>
        <dbReference type="ARBA" id="ARBA00006513"/>
    </source>
</evidence>
<organism evidence="12 13">
    <name type="scientific">Euroglyphus maynei</name>
    <name type="common">Mayne's house dust mite</name>
    <dbReference type="NCBI Taxonomy" id="6958"/>
    <lineage>
        <taxon>Eukaryota</taxon>
        <taxon>Metazoa</taxon>
        <taxon>Ecdysozoa</taxon>
        <taxon>Arthropoda</taxon>
        <taxon>Chelicerata</taxon>
        <taxon>Arachnida</taxon>
        <taxon>Acari</taxon>
        <taxon>Acariformes</taxon>
        <taxon>Sarcoptiformes</taxon>
        <taxon>Astigmata</taxon>
        <taxon>Psoroptidia</taxon>
        <taxon>Analgoidea</taxon>
        <taxon>Pyroglyphidae</taxon>
        <taxon>Pyroglyphinae</taxon>
        <taxon>Euroglyphus</taxon>
    </lineage>
</organism>
<evidence type="ECO:0000256" key="11">
    <source>
        <dbReference type="SAM" id="Phobius"/>
    </source>
</evidence>
<evidence type="ECO:0000313" key="13">
    <source>
        <dbReference type="Proteomes" id="UP000194236"/>
    </source>
</evidence>
<comment type="subcellular location">
    <subcellularLocation>
        <location evidence="1">Cell membrane</location>
        <topology evidence="1">Multi-pass membrane protein</topology>
    </subcellularLocation>
</comment>
<dbReference type="Proteomes" id="UP000194236">
    <property type="component" value="Unassembled WGS sequence"/>
</dbReference>
<proteinExistence type="inferred from homology"/>
<evidence type="ECO:0000256" key="4">
    <source>
        <dbReference type="ARBA" id="ARBA00022475"/>
    </source>
</evidence>
<evidence type="ECO:0008006" key="14">
    <source>
        <dbReference type="Google" id="ProtNLM"/>
    </source>
</evidence>
<evidence type="ECO:0000256" key="1">
    <source>
        <dbReference type="ARBA" id="ARBA00004651"/>
    </source>
</evidence>
<dbReference type="GO" id="GO:0005886">
    <property type="term" value="C:plasma membrane"/>
    <property type="evidence" value="ECO:0007669"/>
    <property type="project" value="UniProtKB-SubCell"/>
</dbReference>
<keyword evidence="4" id="KW-1003">Cell membrane</keyword>
<feature type="transmembrane region" description="Helical" evidence="11">
    <location>
        <begin position="225"/>
        <end position="250"/>
    </location>
</feature>
<feature type="transmembrane region" description="Helical" evidence="11">
    <location>
        <begin position="346"/>
        <end position="365"/>
    </location>
</feature>
<feature type="transmembrane region" description="Helical" evidence="11">
    <location>
        <begin position="377"/>
        <end position="397"/>
    </location>
</feature>
<feature type="transmembrane region" description="Helical" evidence="11">
    <location>
        <begin position="271"/>
        <end position="295"/>
    </location>
</feature>
<protein>
    <recommendedName>
        <fullName evidence="14">Otopetrin-2-like protein</fullName>
    </recommendedName>
</protein>
<feature type="transmembrane region" description="Helical" evidence="11">
    <location>
        <begin position="112"/>
        <end position="132"/>
    </location>
</feature>
<evidence type="ECO:0000256" key="3">
    <source>
        <dbReference type="ARBA" id="ARBA00022448"/>
    </source>
</evidence>
<dbReference type="PANTHER" id="PTHR21522:SF58">
    <property type="entry name" value="AGAP000074-PA"/>
    <property type="match status" value="1"/>
</dbReference>
<dbReference type="GO" id="GO:0015252">
    <property type="term" value="F:proton channel activity"/>
    <property type="evidence" value="ECO:0007669"/>
    <property type="project" value="InterPro"/>
</dbReference>
<keyword evidence="10" id="KW-0407">Ion channel</keyword>
<dbReference type="InterPro" id="IPR004878">
    <property type="entry name" value="Otopetrin"/>
</dbReference>
<keyword evidence="7 11" id="KW-1133">Transmembrane helix</keyword>
<evidence type="ECO:0000256" key="7">
    <source>
        <dbReference type="ARBA" id="ARBA00022989"/>
    </source>
</evidence>
<accession>A0A1Y3B548</accession>
<keyword evidence="5 11" id="KW-0812">Transmembrane</keyword>
<evidence type="ECO:0000256" key="6">
    <source>
        <dbReference type="ARBA" id="ARBA00022781"/>
    </source>
</evidence>
<dbReference type="Pfam" id="PF03189">
    <property type="entry name" value="Otopetrin"/>
    <property type="match status" value="1"/>
</dbReference>
<keyword evidence="8" id="KW-0406">Ion transport</keyword>
<evidence type="ECO:0000256" key="9">
    <source>
        <dbReference type="ARBA" id="ARBA00023136"/>
    </source>
</evidence>
<keyword evidence="13" id="KW-1185">Reference proteome</keyword>